<comment type="caution">
    <text evidence="2">The sequence shown here is derived from an EMBL/GenBank/DDBJ whole genome shotgun (WGS) entry which is preliminary data.</text>
</comment>
<dbReference type="EMBL" id="JABMIG020000247">
    <property type="protein sequence ID" value="KAL3783968.1"/>
    <property type="molecule type" value="Genomic_DNA"/>
</dbReference>
<proteinExistence type="predicted"/>
<dbReference type="Proteomes" id="UP001516023">
    <property type="component" value="Unassembled WGS sequence"/>
</dbReference>
<evidence type="ECO:0000256" key="1">
    <source>
        <dbReference type="SAM" id="MobiDB-lite"/>
    </source>
</evidence>
<feature type="compositionally biased region" description="Low complexity" evidence="1">
    <location>
        <begin position="439"/>
        <end position="449"/>
    </location>
</feature>
<feature type="region of interest" description="Disordered" evidence="1">
    <location>
        <begin position="213"/>
        <end position="247"/>
    </location>
</feature>
<feature type="region of interest" description="Disordered" evidence="1">
    <location>
        <begin position="125"/>
        <end position="186"/>
    </location>
</feature>
<feature type="region of interest" description="Disordered" evidence="1">
    <location>
        <begin position="332"/>
        <end position="463"/>
    </location>
</feature>
<feature type="region of interest" description="Disordered" evidence="1">
    <location>
        <begin position="264"/>
        <end position="320"/>
    </location>
</feature>
<dbReference type="AlphaFoldDB" id="A0ABD3P7P4"/>
<organism evidence="2 3">
    <name type="scientific">Cyclotella cryptica</name>
    <dbReference type="NCBI Taxonomy" id="29204"/>
    <lineage>
        <taxon>Eukaryota</taxon>
        <taxon>Sar</taxon>
        <taxon>Stramenopiles</taxon>
        <taxon>Ochrophyta</taxon>
        <taxon>Bacillariophyta</taxon>
        <taxon>Coscinodiscophyceae</taxon>
        <taxon>Thalassiosirophycidae</taxon>
        <taxon>Stephanodiscales</taxon>
        <taxon>Stephanodiscaceae</taxon>
        <taxon>Cyclotella</taxon>
    </lineage>
</organism>
<keyword evidence="3" id="KW-1185">Reference proteome</keyword>
<evidence type="ECO:0000313" key="3">
    <source>
        <dbReference type="Proteomes" id="UP001516023"/>
    </source>
</evidence>
<accession>A0ABD3P7P4</accession>
<evidence type="ECO:0008006" key="4">
    <source>
        <dbReference type="Google" id="ProtNLM"/>
    </source>
</evidence>
<feature type="compositionally biased region" description="Low complexity" evidence="1">
    <location>
        <begin position="48"/>
        <end position="58"/>
    </location>
</feature>
<feature type="compositionally biased region" description="Basic and acidic residues" evidence="1">
    <location>
        <begin position="402"/>
        <end position="411"/>
    </location>
</feature>
<feature type="compositionally biased region" description="Polar residues" evidence="1">
    <location>
        <begin position="1"/>
        <end position="33"/>
    </location>
</feature>
<feature type="region of interest" description="Disordered" evidence="1">
    <location>
        <begin position="1"/>
        <end position="89"/>
    </location>
</feature>
<feature type="compositionally biased region" description="Basic and acidic residues" evidence="1">
    <location>
        <begin position="125"/>
        <end position="135"/>
    </location>
</feature>
<evidence type="ECO:0000313" key="2">
    <source>
        <dbReference type="EMBL" id="KAL3783968.1"/>
    </source>
</evidence>
<gene>
    <name evidence="2" type="ORF">HJC23_013348</name>
</gene>
<feature type="compositionally biased region" description="Acidic residues" evidence="1">
    <location>
        <begin position="300"/>
        <end position="318"/>
    </location>
</feature>
<sequence length="695" mass="77232">MTSSEEITSSTADQNLSNEQDANNPPTDLQNGTTDDDVIAKPQGGATNENSGNDDNNNAPATESKRSFDNAPAPSRTRKRMKKCPAKDSILIHVPLHVTADLGVAMRRTRRKRVRRIQRWVESVTEKGEETEKAVVGETTKNPLSLDKKGTDESVSDNDEGKKERRSSLDIDDDESNVGPPRREQYGSVLDYLEAKYVRGVVIADYDANGERVKRKKSEWSGKEKSESDEVSDSDQDNNRSCYGDDDFIDDSLLEEEVVDQVFASDSYGKTKIEDEARKRKRIERESSGEGGDVKKDLGEGENDEDISAEGADSDFDDGFFVNLGDLEMAEGWRGDTDIVISHKRKPGRPKKAESDEESSEPTPKKRKKDDDVAPPKKKKKLKLPKDDVSPKITSEQNGGESKAENLEKKAIAVKKKKNSISSSSIENGKKKQPATNHAAPTAKATTSKKIAKPKEEPQTPKSIAEQLAKLVKRRYNICVKMINELTPKQLPRKRKNKTTAKISVSIPADKNIGDYIMFTNPHVPGQKLKVQIPAKANMETRSFYATVPMPKGQTAEPKENDLPKELKEALFDYSTAYDDWVNAKAVYISSLPPAEREDFKPTAEKLKKFDDLITVFPSNLATPIDLSYIRLLVRRLRSNKAKAQARITATATPAKAQPITPKEEKTAFASVKLDAPQRGIAFSSIVFDKTNFMP</sequence>
<reference evidence="2 3" key="1">
    <citation type="journal article" date="2020" name="G3 (Bethesda)">
        <title>Improved Reference Genome for Cyclotella cryptica CCMP332, a Model for Cell Wall Morphogenesis, Salinity Adaptation, and Lipid Production in Diatoms (Bacillariophyta).</title>
        <authorList>
            <person name="Roberts W.R."/>
            <person name="Downey K.M."/>
            <person name="Ruck E.C."/>
            <person name="Traller J.C."/>
            <person name="Alverson A.J."/>
        </authorList>
    </citation>
    <scope>NUCLEOTIDE SEQUENCE [LARGE SCALE GENOMIC DNA]</scope>
    <source>
        <strain evidence="2 3">CCMP332</strain>
    </source>
</reference>
<feature type="compositionally biased region" description="Basic and acidic residues" evidence="1">
    <location>
        <begin position="159"/>
        <end position="169"/>
    </location>
</feature>
<protein>
    <recommendedName>
        <fullName evidence="4">Hpc2-related domain-containing protein</fullName>
    </recommendedName>
</protein>
<feature type="compositionally biased region" description="Basic and acidic residues" evidence="1">
    <location>
        <begin position="218"/>
        <end position="228"/>
    </location>
</feature>
<name>A0ABD3P7P4_9STRA</name>
<feature type="compositionally biased region" description="Basic and acidic residues" evidence="1">
    <location>
        <begin position="269"/>
        <end position="299"/>
    </location>
</feature>